<evidence type="ECO:0000313" key="5">
    <source>
        <dbReference type="Proteomes" id="UP000321947"/>
    </source>
</evidence>
<dbReference type="InterPro" id="IPR056924">
    <property type="entry name" value="SH3_Tf2-1"/>
</dbReference>
<dbReference type="Pfam" id="PF24626">
    <property type="entry name" value="SH3_Tf2-1"/>
    <property type="match status" value="1"/>
</dbReference>
<protein>
    <submittedName>
        <fullName evidence="2">Retrotransposable element Tf2</fullName>
    </submittedName>
</protein>
<sequence>MAINVLKENLCIAQNRMKKMADLKRRELKFKVGDEVYLKLRPYRKHSLSRKECEKLVPKYYGPYKIKEEIGEVTYPLELPLEAARFFSLTVTTILSHFFD</sequence>
<dbReference type="PANTHER" id="PTHR46148:SF52">
    <property type="entry name" value="OS04G0603800 PROTEIN"/>
    <property type="match status" value="1"/>
</dbReference>
<evidence type="ECO:0000259" key="1">
    <source>
        <dbReference type="Pfam" id="PF24626"/>
    </source>
</evidence>
<feature type="domain" description="Tf2-1-like SH3-like" evidence="1">
    <location>
        <begin position="33"/>
        <end position="85"/>
    </location>
</feature>
<dbReference type="OrthoDB" id="5554229at2759"/>
<dbReference type="EMBL" id="SSTD01000141">
    <property type="protein sequence ID" value="TYK30820.1"/>
    <property type="molecule type" value="Genomic_DNA"/>
</dbReference>
<evidence type="ECO:0000313" key="3">
    <source>
        <dbReference type="EMBL" id="TYK30820.1"/>
    </source>
</evidence>
<comment type="caution">
    <text evidence="2">The sequence shown here is derived from an EMBL/GenBank/DDBJ whole genome shotgun (WGS) entry which is preliminary data.</text>
</comment>
<evidence type="ECO:0000313" key="2">
    <source>
        <dbReference type="EMBL" id="KAA0035725.1"/>
    </source>
</evidence>
<reference evidence="4 5" key="1">
    <citation type="submission" date="2019-08" db="EMBL/GenBank/DDBJ databases">
        <title>Draft genome sequences of two oriental melons (Cucumis melo L. var makuwa).</title>
        <authorList>
            <person name="Kwon S.-Y."/>
        </authorList>
    </citation>
    <scope>NUCLEOTIDE SEQUENCE [LARGE SCALE GENOMIC DNA]</scope>
    <source>
        <strain evidence="5">cv. Chang Bougi</strain>
        <strain evidence="4">cv. SW 3</strain>
        <tissue evidence="2">Leaf</tissue>
    </source>
</reference>
<gene>
    <name evidence="3" type="ORF">E5676_scaffold455G00110</name>
    <name evidence="2" type="ORF">E6C27_scaffold285G004360</name>
</gene>
<dbReference type="Proteomes" id="UP000321947">
    <property type="component" value="Unassembled WGS sequence"/>
</dbReference>
<dbReference type="AlphaFoldDB" id="A0A5A7T2P0"/>
<dbReference type="PANTHER" id="PTHR46148">
    <property type="entry name" value="CHROMO DOMAIN-CONTAINING PROTEIN"/>
    <property type="match status" value="1"/>
</dbReference>
<dbReference type="EMBL" id="SSTE01019907">
    <property type="protein sequence ID" value="KAA0035725.1"/>
    <property type="molecule type" value="Genomic_DNA"/>
</dbReference>
<dbReference type="Proteomes" id="UP000321393">
    <property type="component" value="Unassembled WGS sequence"/>
</dbReference>
<evidence type="ECO:0000313" key="4">
    <source>
        <dbReference type="Proteomes" id="UP000321393"/>
    </source>
</evidence>
<proteinExistence type="predicted"/>
<name>A0A5A7T2P0_CUCMM</name>
<organism evidence="2 4">
    <name type="scientific">Cucumis melo var. makuwa</name>
    <name type="common">Oriental melon</name>
    <dbReference type="NCBI Taxonomy" id="1194695"/>
    <lineage>
        <taxon>Eukaryota</taxon>
        <taxon>Viridiplantae</taxon>
        <taxon>Streptophyta</taxon>
        <taxon>Embryophyta</taxon>
        <taxon>Tracheophyta</taxon>
        <taxon>Spermatophyta</taxon>
        <taxon>Magnoliopsida</taxon>
        <taxon>eudicotyledons</taxon>
        <taxon>Gunneridae</taxon>
        <taxon>Pentapetalae</taxon>
        <taxon>rosids</taxon>
        <taxon>fabids</taxon>
        <taxon>Cucurbitales</taxon>
        <taxon>Cucurbitaceae</taxon>
        <taxon>Benincaseae</taxon>
        <taxon>Cucumis</taxon>
    </lineage>
</organism>
<accession>A0A5A7T2P0</accession>